<accession>A0ABZ3G7J2</accession>
<name>A0ABZ3G7J2_ACHDE</name>
<evidence type="ECO:0000256" key="1">
    <source>
        <dbReference type="ARBA" id="ARBA00022679"/>
    </source>
</evidence>
<keyword evidence="2" id="KW-0028">Amino-acid biosynthesis</keyword>
<feature type="domain" description="AB hydrolase-1" evidence="4">
    <location>
        <begin position="49"/>
        <end position="313"/>
    </location>
</feature>
<keyword evidence="2" id="KW-0486">Methionine biosynthesis</keyword>
<evidence type="ECO:0000256" key="2">
    <source>
        <dbReference type="ARBA" id="ARBA00023167"/>
    </source>
</evidence>
<dbReference type="RefSeq" id="WP_343498965.1">
    <property type="nucleotide sequence ID" value="NZ_CP154792.1"/>
</dbReference>
<organism evidence="5 6">
    <name type="scientific">Achromobacter denitrificans</name>
    <name type="common">Alcaligenes denitrificans</name>
    <dbReference type="NCBI Taxonomy" id="32002"/>
    <lineage>
        <taxon>Bacteria</taxon>
        <taxon>Pseudomonadati</taxon>
        <taxon>Pseudomonadota</taxon>
        <taxon>Betaproteobacteria</taxon>
        <taxon>Burkholderiales</taxon>
        <taxon>Alcaligenaceae</taxon>
        <taxon>Achromobacter</taxon>
    </lineage>
</organism>
<reference evidence="5 6" key="1">
    <citation type="submission" date="2024-05" db="EMBL/GenBank/DDBJ databases">
        <title>Achromobacter denitrificans. BP1, complete genome.</title>
        <authorList>
            <person name="Zhang B."/>
        </authorList>
    </citation>
    <scope>NUCLEOTIDE SEQUENCE [LARGE SCALE GENOMIC DNA]</scope>
    <source>
        <strain evidence="5 6">BP1</strain>
    </source>
</reference>
<evidence type="ECO:0000256" key="3">
    <source>
        <dbReference type="ARBA" id="ARBA00023315"/>
    </source>
</evidence>
<dbReference type="InterPro" id="IPR000073">
    <property type="entry name" value="AB_hydrolase_1"/>
</dbReference>
<evidence type="ECO:0000313" key="6">
    <source>
        <dbReference type="Proteomes" id="UP001446337"/>
    </source>
</evidence>
<proteinExistence type="predicted"/>
<dbReference type="SUPFAM" id="SSF53474">
    <property type="entry name" value="alpha/beta-Hydrolases"/>
    <property type="match status" value="1"/>
</dbReference>
<dbReference type="Gene3D" id="3.40.50.1820">
    <property type="entry name" value="alpha/beta hydrolase"/>
    <property type="match status" value="1"/>
</dbReference>
<evidence type="ECO:0000313" key="5">
    <source>
        <dbReference type="EMBL" id="XAN16555.1"/>
    </source>
</evidence>
<dbReference type="InterPro" id="IPR029058">
    <property type="entry name" value="AB_hydrolase_fold"/>
</dbReference>
<keyword evidence="5" id="KW-0378">Hydrolase</keyword>
<dbReference type="EMBL" id="CP154792">
    <property type="protein sequence ID" value="XAN16555.1"/>
    <property type="molecule type" value="Genomic_DNA"/>
</dbReference>
<sequence>MSACLSLGLMAQAGVTRFEVLPLDSGRSLTRPRLAWSRFGPPPSQARAVVLLLHGISGSQQALRVDGLPAHPDAGWADAWLGPGGALDTRDTCVLGPNALGSCFGSSGPAEAAGDFPDITIADGVRLQGMWLRAMGVEHLDAVVGYSYGGYQAFQWAVQPPLPVGRVVAMASAPRGGGSEADVERLRRLAAALDSGDPDARSEWVALRGATLSRYGYAAWLDDAGEPEPQRRLRSEAEAWAARFSPWSMATLRASACRYDAREALLEAATPVHWLRCRSDTLFPPAAVSAEARAPYPAHIVQTCVEGRYGHSSPVLEGALWRAHLKRALARE</sequence>
<keyword evidence="3" id="KW-0012">Acyltransferase</keyword>
<protein>
    <submittedName>
        <fullName evidence="5">Alpha/beta fold hydrolase</fullName>
    </submittedName>
</protein>
<keyword evidence="6" id="KW-1185">Reference proteome</keyword>
<gene>
    <name evidence="5" type="ORF">AAIK43_00595</name>
</gene>
<dbReference type="Pfam" id="PF00561">
    <property type="entry name" value="Abhydrolase_1"/>
    <property type="match status" value="1"/>
</dbReference>
<evidence type="ECO:0000259" key="4">
    <source>
        <dbReference type="Pfam" id="PF00561"/>
    </source>
</evidence>
<dbReference type="PANTHER" id="PTHR32268:SF11">
    <property type="entry name" value="HOMOSERINE O-ACETYLTRANSFERASE"/>
    <property type="match status" value="1"/>
</dbReference>
<dbReference type="PANTHER" id="PTHR32268">
    <property type="entry name" value="HOMOSERINE O-ACETYLTRANSFERASE"/>
    <property type="match status" value="1"/>
</dbReference>
<dbReference type="InterPro" id="IPR008220">
    <property type="entry name" value="HAT_MetX-like"/>
</dbReference>
<dbReference type="GO" id="GO:0016787">
    <property type="term" value="F:hydrolase activity"/>
    <property type="evidence" value="ECO:0007669"/>
    <property type="project" value="UniProtKB-KW"/>
</dbReference>
<dbReference type="Proteomes" id="UP001446337">
    <property type="component" value="Chromosome"/>
</dbReference>
<keyword evidence="1" id="KW-0808">Transferase</keyword>